<gene>
    <name evidence="1" type="ORF">HMPREF0973_02562</name>
</gene>
<name>C9MSE3_9BACT</name>
<evidence type="ECO:0000313" key="2">
    <source>
        <dbReference type="Proteomes" id="UP000003327"/>
    </source>
</evidence>
<reference evidence="1 2" key="1">
    <citation type="submission" date="2009-09" db="EMBL/GenBank/DDBJ databases">
        <authorList>
            <person name="Weinstock G."/>
            <person name="Sodergren E."/>
            <person name="Clifton S."/>
            <person name="Fulton L."/>
            <person name="Fulton B."/>
            <person name="Courtney L."/>
            <person name="Fronick C."/>
            <person name="Harrison M."/>
            <person name="Strong C."/>
            <person name="Farmer C."/>
            <person name="Delahaunty K."/>
            <person name="Markovic C."/>
            <person name="Hall O."/>
            <person name="Minx P."/>
            <person name="Tomlinson C."/>
            <person name="Mitreva M."/>
            <person name="Nelson J."/>
            <person name="Hou S."/>
            <person name="Wollam A."/>
            <person name="Pepin K.H."/>
            <person name="Johnson M."/>
            <person name="Bhonagiri V."/>
            <person name="Nash W.E."/>
            <person name="Warren W."/>
            <person name="Chinwalla A."/>
            <person name="Mardis E.R."/>
            <person name="Wilson R.K."/>
        </authorList>
    </citation>
    <scope>NUCLEOTIDE SEQUENCE [LARGE SCALE GENOMIC DNA]</scope>
    <source>
        <strain evidence="1 2">F0319</strain>
    </source>
</reference>
<dbReference type="EMBL" id="ACVA01000063">
    <property type="protein sequence ID" value="EEX17598.1"/>
    <property type="molecule type" value="Genomic_DNA"/>
</dbReference>
<organism evidence="1 2">
    <name type="scientific">Prevotella veroralis F0319</name>
    <dbReference type="NCBI Taxonomy" id="649761"/>
    <lineage>
        <taxon>Bacteria</taxon>
        <taxon>Pseudomonadati</taxon>
        <taxon>Bacteroidota</taxon>
        <taxon>Bacteroidia</taxon>
        <taxon>Bacteroidales</taxon>
        <taxon>Prevotellaceae</taxon>
        <taxon>Prevotella</taxon>
    </lineage>
</organism>
<proteinExistence type="predicted"/>
<evidence type="ECO:0000313" key="1">
    <source>
        <dbReference type="EMBL" id="EEX17598.1"/>
    </source>
</evidence>
<protein>
    <submittedName>
        <fullName evidence="1">Uncharacterized protein</fullName>
    </submittedName>
</protein>
<comment type="caution">
    <text evidence="1">The sequence shown here is derived from an EMBL/GenBank/DDBJ whole genome shotgun (WGS) entry which is preliminary data.</text>
</comment>
<dbReference type="Proteomes" id="UP000003327">
    <property type="component" value="Unassembled WGS sequence"/>
</dbReference>
<accession>C9MSE3</accession>
<sequence length="44" mass="5030">MVLSNLLFFRERLIRQCDLSSSSNILTPAFCTIYSPLHSERGRG</sequence>
<dbReference type="HOGENOM" id="CLU_3220366_0_0_10"/>
<keyword evidence="2" id="KW-1185">Reference proteome</keyword>
<dbReference type="AlphaFoldDB" id="C9MSE3"/>